<evidence type="ECO:0000313" key="8">
    <source>
        <dbReference type="EnsemblMetazoa" id="tetur23g01420.1"/>
    </source>
</evidence>
<dbReference type="STRING" id="32264.T1KVP8"/>
<organism evidence="8 9">
    <name type="scientific">Tetranychus urticae</name>
    <name type="common">Two-spotted spider mite</name>
    <dbReference type="NCBI Taxonomy" id="32264"/>
    <lineage>
        <taxon>Eukaryota</taxon>
        <taxon>Metazoa</taxon>
        <taxon>Ecdysozoa</taxon>
        <taxon>Arthropoda</taxon>
        <taxon>Chelicerata</taxon>
        <taxon>Arachnida</taxon>
        <taxon>Acari</taxon>
        <taxon>Acariformes</taxon>
        <taxon>Trombidiformes</taxon>
        <taxon>Prostigmata</taxon>
        <taxon>Eleutherengona</taxon>
        <taxon>Raphignathae</taxon>
        <taxon>Tetranychoidea</taxon>
        <taxon>Tetranychidae</taxon>
        <taxon>Tetranychus</taxon>
    </lineage>
</organism>
<evidence type="ECO:0000256" key="6">
    <source>
        <dbReference type="RuleBase" id="RU364057"/>
    </source>
</evidence>
<comment type="similarity">
    <text evidence="1 6">Belongs to the peptidase M76 family.</text>
</comment>
<proteinExistence type="inferred from homology"/>
<dbReference type="HOGENOM" id="CLU_079125_1_0_1"/>
<keyword evidence="5 6" id="KW-0482">Metalloprotease</keyword>
<dbReference type="OrthoDB" id="285308at2759"/>
<keyword evidence="2 6" id="KW-0645">Protease</keyword>
<evidence type="ECO:0000256" key="4">
    <source>
        <dbReference type="ARBA" id="ARBA00022801"/>
    </source>
</evidence>
<evidence type="ECO:0000256" key="5">
    <source>
        <dbReference type="ARBA" id="ARBA00023049"/>
    </source>
</evidence>
<dbReference type="Pfam" id="PF09768">
    <property type="entry name" value="Peptidase_M76"/>
    <property type="match status" value="1"/>
</dbReference>
<dbReference type="KEGG" id="tut:107367764"/>
<feature type="region of interest" description="Disordered" evidence="7">
    <location>
        <begin position="1"/>
        <end position="39"/>
    </location>
</feature>
<evidence type="ECO:0000256" key="7">
    <source>
        <dbReference type="SAM" id="MobiDB-lite"/>
    </source>
</evidence>
<evidence type="ECO:0000256" key="1">
    <source>
        <dbReference type="ARBA" id="ARBA00009915"/>
    </source>
</evidence>
<dbReference type="GO" id="GO:0033615">
    <property type="term" value="P:mitochondrial proton-transporting ATP synthase complex assembly"/>
    <property type="evidence" value="ECO:0007669"/>
    <property type="project" value="TreeGrafter"/>
</dbReference>
<dbReference type="GO" id="GO:0034982">
    <property type="term" value="P:mitochondrial protein processing"/>
    <property type="evidence" value="ECO:0007669"/>
    <property type="project" value="TreeGrafter"/>
</dbReference>
<evidence type="ECO:0000313" key="9">
    <source>
        <dbReference type="Proteomes" id="UP000015104"/>
    </source>
</evidence>
<reference evidence="9" key="1">
    <citation type="submission" date="2011-08" db="EMBL/GenBank/DDBJ databases">
        <authorList>
            <person name="Rombauts S."/>
        </authorList>
    </citation>
    <scope>NUCLEOTIDE SEQUENCE</scope>
    <source>
        <strain evidence="9">London</strain>
    </source>
</reference>
<dbReference type="GO" id="GO:0046872">
    <property type="term" value="F:metal ion binding"/>
    <property type="evidence" value="ECO:0007669"/>
    <property type="project" value="UniProtKB-KW"/>
</dbReference>
<dbReference type="OMA" id="EAHQNCV"/>
<dbReference type="GO" id="GO:0004222">
    <property type="term" value="F:metalloendopeptidase activity"/>
    <property type="evidence" value="ECO:0007669"/>
    <property type="project" value="InterPro"/>
</dbReference>
<gene>
    <name evidence="8" type="primary">107367764</name>
</gene>
<name>T1KVP8_TETUR</name>
<protein>
    <recommendedName>
        <fullName evidence="6">Mitochondrial inner membrane protease ATP23</fullName>
        <ecNumber evidence="6">3.4.24.-</ecNumber>
    </recommendedName>
</protein>
<dbReference type="Proteomes" id="UP000015104">
    <property type="component" value="Unassembled WGS sequence"/>
</dbReference>
<dbReference type="AlphaFoldDB" id="T1KVP8"/>
<keyword evidence="4 6" id="KW-0378">Hydrolase</keyword>
<dbReference type="PANTHER" id="PTHR21711:SF0">
    <property type="entry name" value="MITOCHONDRIAL INNER MEMBRANE PROTEASE ATP23 HOMOLOG"/>
    <property type="match status" value="1"/>
</dbReference>
<keyword evidence="9" id="KW-1185">Reference proteome</keyword>
<dbReference type="PANTHER" id="PTHR21711">
    <property type="entry name" value="MITOCHONDRIAL INNER MEMBRANE PROTEASE"/>
    <property type="match status" value="1"/>
</dbReference>
<dbReference type="InterPro" id="IPR019165">
    <property type="entry name" value="Peptidase_M76_ATP23"/>
</dbReference>
<dbReference type="EMBL" id="CAEY01000613">
    <property type="status" value="NOT_ANNOTATED_CDS"/>
    <property type="molecule type" value="Genomic_DNA"/>
</dbReference>
<accession>T1KVP8</accession>
<dbReference type="eggNOG" id="KOG3314">
    <property type="taxonomic scope" value="Eukaryota"/>
</dbReference>
<evidence type="ECO:0000256" key="2">
    <source>
        <dbReference type="ARBA" id="ARBA00022670"/>
    </source>
</evidence>
<reference evidence="8" key="2">
    <citation type="submission" date="2015-06" db="UniProtKB">
        <authorList>
            <consortium name="EnsemblMetazoa"/>
        </authorList>
    </citation>
    <scope>IDENTIFICATION</scope>
</reference>
<dbReference type="EC" id="3.4.24.-" evidence="6"/>
<evidence type="ECO:0000256" key="3">
    <source>
        <dbReference type="ARBA" id="ARBA00022723"/>
    </source>
</evidence>
<feature type="compositionally biased region" description="Polar residues" evidence="7">
    <location>
        <begin position="1"/>
        <end position="10"/>
    </location>
</feature>
<keyword evidence="3 6" id="KW-0479">Metal-binding</keyword>
<dbReference type="GO" id="GO:0005739">
    <property type="term" value="C:mitochondrion"/>
    <property type="evidence" value="ECO:0007669"/>
    <property type="project" value="GOC"/>
</dbReference>
<sequence>MSNDKNGNQQKQKESVKPGLNSQGKNDSNNEPNSKDPVTEEHLKNFPERRGGSIYHTSLLNDHKSQREMCEYQVLSVIKNYPLIKLLERAMKAHGCELDYRRHFSCEPCVGKMTGGYDIFFNQIVVCSNKYMSKGQFMGTIGHEMIHMYDACRAKLDFTNPEHVACTEIRAANLMHCSIPGSIYKGTTPLYRWSDTQKECVREKAFLSLIASLPELDHSEAYKTIDKVFERCYNDMDPFGRHIQNFKDSLYAYRERFLYGYP</sequence>
<dbReference type="EnsemblMetazoa" id="tetur23g01420.1">
    <property type="protein sequence ID" value="tetur23g01420.1"/>
    <property type="gene ID" value="tetur23g01420"/>
</dbReference>
<feature type="compositionally biased region" description="Polar residues" evidence="7">
    <location>
        <begin position="20"/>
        <end position="32"/>
    </location>
</feature>